<reference evidence="2" key="1">
    <citation type="submission" date="2018-05" db="EMBL/GenBank/DDBJ databases">
        <authorList>
            <person name="Lanie J.A."/>
            <person name="Ng W.-L."/>
            <person name="Kazmierczak K.M."/>
            <person name="Andrzejewski T.M."/>
            <person name="Davidsen T.M."/>
            <person name="Wayne K.J."/>
            <person name="Tettelin H."/>
            <person name="Glass J.I."/>
            <person name="Rusch D."/>
            <person name="Podicherti R."/>
            <person name="Tsui H.-C.T."/>
            <person name="Winkler M.E."/>
        </authorList>
    </citation>
    <scope>NUCLEOTIDE SEQUENCE</scope>
</reference>
<dbReference type="InterPro" id="IPR046093">
    <property type="entry name" value="DUF6111"/>
</dbReference>
<keyword evidence="1" id="KW-0812">Transmembrane</keyword>
<organism evidence="2">
    <name type="scientific">marine metagenome</name>
    <dbReference type="NCBI Taxonomy" id="408172"/>
    <lineage>
        <taxon>unclassified sequences</taxon>
        <taxon>metagenomes</taxon>
        <taxon>ecological metagenomes</taxon>
    </lineage>
</organism>
<keyword evidence="1" id="KW-1133">Transmembrane helix</keyword>
<name>A0A382LEL6_9ZZZZ</name>
<sequence length="87" mass="9585">MVRKILFHVIPFLLPFIAYGLYVFATHRARAKGAAFDEAPWYWLFSIGLALTALSLVGVWAFSGVPVGGEYVAPQLEDGKIIPGTFK</sequence>
<keyword evidence="1" id="KW-0472">Membrane</keyword>
<feature type="transmembrane region" description="Helical" evidence="1">
    <location>
        <begin position="41"/>
        <end position="62"/>
    </location>
</feature>
<proteinExistence type="predicted"/>
<gene>
    <name evidence="2" type="ORF">METZ01_LOCUS287169</name>
</gene>
<dbReference type="EMBL" id="UINC01086132">
    <property type="protein sequence ID" value="SVC34315.1"/>
    <property type="molecule type" value="Genomic_DNA"/>
</dbReference>
<protein>
    <submittedName>
        <fullName evidence="2">Uncharacterized protein</fullName>
    </submittedName>
</protein>
<evidence type="ECO:0000256" key="1">
    <source>
        <dbReference type="SAM" id="Phobius"/>
    </source>
</evidence>
<feature type="transmembrane region" description="Helical" evidence="1">
    <location>
        <begin position="6"/>
        <end position="25"/>
    </location>
</feature>
<evidence type="ECO:0000313" key="2">
    <source>
        <dbReference type="EMBL" id="SVC34315.1"/>
    </source>
</evidence>
<dbReference type="AlphaFoldDB" id="A0A382LEL6"/>
<accession>A0A382LEL6</accession>
<dbReference type="Pfam" id="PF19606">
    <property type="entry name" value="DUF6111"/>
    <property type="match status" value="1"/>
</dbReference>